<comment type="caution">
    <text evidence="3">The sequence shown here is derived from an EMBL/GenBank/DDBJ whole genome shotgun (WGS) entry which is preliminary data.</text>
</comment>
<feature type="compositionally biased region" description="Basic and acidic residues" evidence="1">
    <location>
        <begin position="104"/>
        <end position="114"/>
    </location>
</feature>
<reference evidence="4" key="1">
    <citation type="journal article" date="2019" name="Int. J. Syst. Evol. Microbiol.">
        <title>The Global Catalogue of Microorganisms (GCM) 10K type strain sequencing project: providing services to taxonomists for standard genome sequencing and annotation.</title>
        <authorList>
            <consortium name="The Broad Institute Genomics Platform"/>
            <consortium name="The Broad Institute Genome Sequencing Center for Infectious Disease"/>
            <person name="Wu L."/>
            <person name="Ma J."/>
        </authorList>
    </citation>
    <scope>NUCLEOTIDE SEQUENCE [LARGE SCALE GENOMIC DNA]</scope>
    <source>
        <strain evidence="4">XZYJT-10</strain>
    </source>
</reference>
<organism evidence="3 4">
    <name type="scientific">Paractinoplanes rhizophilus</name>
    <dbReference type="NCBI Taxonomy" id="1416877"/>
    <lineage>
        <taxon>Bacteria</taxon>
        <taxon>Bacillati</taxon>
        <taxon>Actinomycetota</taxon>
        <taxon>Actinomycetes</taxon>
        <taxon>Micromonosporales</taxon>
        <taxon>Micromonosporaceae</taxon>
        <taxon>Paractinoplanes</taxon>
    </lineage>
</organism>
<dbReference type="Proteomes" id="UP001596548">
    <property type="component" value="Unassembled WGS sequence"/>
</dbReference>
<accession>A0ABW2I4M8</accession>
<dbReference type="InterPro" id="IPR045608">
    <property type="entry name" value="Trypco2"/>
</dbReference>
<dbReference type="Pfam" id="PF19631">
    <property type="entry name" value="Trypco2"/>
    <property type="match status" value="1"/>
</dbReference>
<evidence type="ECO:0000313" key="3">
    <source>
        <dbReference type="EMBL" id="MFC7279845.1"/>
    </source>
</evidence>
<gene>
    <name evidence="3" type="ORF">ACFQS1_38305</name>
</gene>
<feature type="region of interest" description="Disordered" evidence="1">
    <location>
        <begin position="91"/>
        <end position="114"/>
    </location>
</feature>
<name>A0ABW2I4M8_9ACTN</name>
<feature type="domain" description="Trypsin-co-occurring" evidence="2">
    <location>
        <begin position="5"/>
        <end position="78"/>
    </location>
</feature>
<dbReference type="RefSeq" id="WP_378977563.1">
    <property type="nucleotide sequence ID" value="NZ_JBHTBJ010000062.1"/>
</dbReference>
<evidence type="ECO:0000259" key="2">
    <source>
        <dbReference type="Pfam" id="PF19631"/>
    </source>
</evidence>
<evidence type="ECO:0000313" key="4">
    <source>
        <dbReference type="Proteomes" id="UP001596548"/>
    </source>
</evidence>
<evidence type="ECO:0000256" key="1">
    <source>
        <dbReference type="SAM" id="MobiDB-lite"/>
    </source>
</evidence>
<dbReference type="EMBL" id="JBHTBJ010000062">
    <property type="protein sequence ID" value="MFC7279845.1"/>
    <property type="molecule type" value="Genomic_DNA"/>
</dbReference>
<proteinExistence type="predicted"/>
<keyword evidence="4" id="KW-1185">Reference proteome</keyword>
<sequence length="114" mass="11999">MDEIIGIPDAINSLRAALADAIDRGRGSSIRFEVEPVELTMQAVITKDANGRIGWGALGIGGSYSAATTQTLKLNLRPLMVRPDGSVTSDFTIADDASAPQRFGPRDDPAAADE</sequence>
<protein>
    <submittedName>
        <fullName evidence="3">Trypco2 family protein</fullName>
    </submittedName>
</protein>